<gene>
    <name evidence="9" type="ORF">DAPPUDRAFT_324567</name>
</gene>
<dbReference type="KEGG" id="dpx:DAPPUDRAFT_324567"/>
<dbReference type="InterPro" id="IPR027370">
    <property type="entry name" value="Znf-RING_euk"/>
</dbReference>
<dbReference type="eggNOG" id="ENOG502TKUM">
    <property type="taxonomic scope" value="Eukaryota"/>
</dbReference>
<dbReference type="EMBL" id="GL732585">
    <property type="protein sequence ID" value="EFX74097.1"/>
    <property type="molecule type" value="Genomic_DNA"/>
</dbReference>
<evidence type="ECO:0000256" key="6">
    <source>
        <dbReference type="SAM" id="MobiDB-lite"/>
    </source>
</evidence>
<feature type="domain" description="RING-type" evidence="8">
    <location>
        <begin position="6"/>
        <end position="49"/>
    </location>
</feature>
<name>E9H235_DAPPU</name>
<accession>E9H235</accession>
<dbReference type="GO" id="GO:0010508">
    <property type="term" value="P:positive regulation of autophagy"/>
    <property type="evidence" value="ECO:0000318"/>
    <property type="project" value="GO_Central"/>
</dbReference>
<dbReference type="HOGENOM" id="CLU_431006_0_0_1"/>
<dbReference type="AlphaFoldDB" id="E9H235"/>
<organism evidence="9 10">
    <name type="scientific">Daphnia pulex</name>
    <name type="common">Water flea</name>
    <dbReference type="NCBI Taxonomy" id="6669"/>
    <lineage>
        <taxon>Eukaryota</taxon>
        <taxon>Metazoa</taxon>
        <taxon>Ecdysozoa</taxon>
        <taxon>Arthropoda</taxon>
        <taxon>Crustacea</taxon>
        <taxon>Branchiopoda</taxon>
        <taxon>Diplostraca</taxon>
        <taxon>Cladocera</taxon>
        <taxon>Anomopoda</taxon>
        <taxon>Daphniidae</taxon>
        <taxon>Daphnia</taxon>
    </lineage>
</organism>
<keyword evidence="1" id="KW-0479">Metal-binding</keyword>
<dbReference type="Gene3D" id="2.40.100.10">
    <property type="entry name" value="Cyclophilin-like"/>
    <property type="match status" value="1"/>
</dbReference>
<dbReference type="Proteomes" id="UP000000305">
    <property type="component" value="Unassembled WGS sequence"/>
</dbReference>
<dbReference type="InParanoid" id="E9H235"/>
<feature type="compositionally biased region" description="Basic and acidic residues" evidence="6">
    <location>
        <begin position="325"/>
        <end position="344"/>
    </location>
</feature>
<keyword evidence="2 4" id="KW-0863">Zinc-finger</keyword>
<dbReference type="SMART" id="SM00184">
    <property type="entry name" value="RING"/>
    <property type="match status" value="1"/>
</dbReference>
<evidence type="ECO:0008006" key="11">
    <source>
        <dbReference type="Google" id="ProtNLM"/>
    </source>
</evidence>
<dbReference type="PROSITE" id="PS00518">
    <property type="entry name" value="ZF_RING_1"/>
    <property type="match status" value="1"/>
</dbReference>
<dbReference type="OMA" id="GICMERF"/>
<protein>
    <recommendedName>
        <fullName evidence="11">RING-type domain-containing protein</fullName>
    </recommendedName>
</protein>
<dbReference type="PROSITE" id="PS50072">
    <property type="entry name" value="CSA_PPIASE_2"/>
    <property type="match status" value="1"/>
</dbReference>
<dbReference type="PANTHER" id="PTHR25464">
    <property type="entry name" value="TRIPARTITE MOTIF-CONTAINING PROTEIN 2-LIKE PROTEIN"/>
    <property type="match status" value="1"/>
</dbReference>
<dbReference type="InterPro" id="IPR001841">
    <property type="entry name" value="Znf_RING"/>
</dbReference>
<dbReference type="OrthoDB" id="6340503at2759"/>
<dbReference type="Pfam" id="PF13445">
    <property type="entry name" value="zf-RING_UBOX"/>
    <property type="match status" value="1"/>
</dbReference>
<evidence type="ECO:0000256" key="5">
    <source>
        <dbReference type="SAM" id="Coils"/>
    </source>
</evidence>
<dbReference type="InterPro" id="IPR029000">
    <property type="entry name" value="Cyclophilin-like_dom_sf"/>
</dbReference>
<evidence type="ECO:0000313" key="9">
    <source>
        <dbReference type="EMBL" id="EFX74097.1"/>
    </source>
</evidence>
<keyword evidence="10" id="KW-1185">Reference proteome</keyword>
<feature type="region of interest" description="Disordered" evidence="6">
    <location>
        <begin position="318"/>
        <end position="416"/>
    </location>
</feature>
<evidence type="ECO:0000256" key="3">
    <source>
        <dbReference type="ARBA" id="ARBA00022833"/>
    </source>
</evidence>
<dbReference type="Pfam" id="PF00160">
    <property type="entry name" value="Pro_isomerase"/>
    <property type="match status" value="1"/>
</dbReference>
<dbReference type="GO" id="GO:0034198">
    <property type="term" value="P:cellular response to amino acid starvation"/>
    <property type="evidence" value="ECO:0000318"/>
    <property type="project" value="GO_Central"/>
</dbReference>
<dbReference type="PANTHER" id="PTHR25464:SF2">
    <property type="entry name" value="RING-TYPE DOMAIN-CONTAINING PROTEIN"/>
    <property type="match status" value="1"/>
</dbReference>
<dbReference type="GO" id="GO:0003755">
    <property type="term" value="F:peptidyl-prolyl cis-trans isomerase activity"/>
    <property type="evidence" value="ECO:0007669"/>
    <property type="project" value="InterPro"/>
</dbReference>
<dbReference type="InterPro" id="IPR017907">
    <property type="entry name" value="Znf_RING_CS"/>
</dbReference>
<dbReference type="GO" id="GO:0008270">
    <property type="term" value="F:zinc ion binding"/>
    <property type="evidence" value="ECO:0007669"/>
    <property type="project" value="UniProtKB-KW"/>
</dbReference>
<keyword evidence="5" id="KW-0175">Coiled coil</keyword>
<dbReference type="STRING" id="6669.E9H235"/>
<evidence type="ECO:0000256" key="2">
    <source>
        <dbReference type="ARBA" id="ARBA00022771"/>
    </source>
</evidence>
<dbReference type="InterPro" id="IPR013083">
    <property type="entry name" value="Znf_RING/FYVE/PHD"/>
</dbReference>
<evidence type="ECO:0000256" key="1">
    <source>
        <dbReference type="ARBA" id="ARBA00022723"/>
    </source>
</evidence>
<dbReference type="Gene3D" id="3.30.40.10">
    <property type="entry name" value="Zinc/RING finger domain, C3HC4 (zinc finger)"/>
    <property type="match status" value="1"/>
</dbReference>
<keyword evidence="3" id="KW-0862">Zinc</keyword>
<dbReference type="PROSITE" id="PS50089">
    <property type="entry name" value="ZF_RING_2"/>
    <property type="match status" value="1"/>
</dbReference>
<proteinExistence type="predicted"/>
<dbReference type="InterPro" id="IPR002130">
    <property type="entry name" value="Cyclophilin-type_PPIase_dom"/>
</dbReference>
<sequence length="582" mass="64901">MTTSKCDLCLQDYDFMKRRPKFLMCFHSFCLECLQKHQKTKTVINCPTCLEATNVNSQSLDEALKTNFYILDQMKDLSASSAIGSSNEKVETGSYYWCSSCYVTFKKGADSHPENHETYNLDTEDGREIAEIHLKTLLVTCKSQWNGALSKHQEADSALKAAETALQALEQQIRNRRKKNDWQMEKLANNLSEVAVHLNVPASDQQRSSEKLHNLFQLYNKLIVESKAKAVKTGNKLAAFSSLRNAVVSMDIKTSKGEKLAAPLFDFAVINFPSEAASSYDSYLLTTLAFLVLSGNQNEQRINSVHCTDQSESLKLKKNTNKAEIVSKERKNPPVARTEAESSKSKNQATGRNGKGERNSLPEAKPANFVRNHDSSHLVEKPVRKLQPNVRPPKQDDSLSRNSARRTEKPHRNTCHVPSIPIQPLFNKKAFFVLAVNGKEYGSVVIELRPDVAPVMCQRFVASCLAKSAVSYQGTIIYDAKPKTYIMGGRVPGPETLYMADASPLKKMRGAVFFRLKRDFMKSQCSIVATDFCVRLGEDKVEHSRTSTVFGFVCDGLAVCDAISHMDCKKEHVAVSSVGIVG</sequence>
<evidence type="ECO:0000259" key="7">
    <source>
        <dbReference type="PROSITE" id="PS50072"/>
    </source>
</evidence>
<dbReference type="SUPFAM" id="SSF57850">
    <property type="entry name" value="RING/U-box"/>
    <property type="match status" value="1"/>
</dbReference>
<evidence type="ECO:0000313" key="10">
    <source>
        <dbReference type="Proteomes" id="UP000000305"/>
    </source>
</evidence>
<evidence type="ECO:0000256" key="4">
    <source>
        <dbReference type="PROSITE-ProRule" id="PRU00175"/>
    </source>
</evidence>
<feature type="domain" description="PPIase cyclophilin-type" evidence="7">
    <location>
        <begin position="431"/>
        <end position="582"/>
    </location>
</feature>
<evidence type="ECO:0000259" key="8">
    <source>
        <dbReference type="PROSITE" id="PS50089"/>
    </source>
</evidence>
<dbReference type="SUPFAM" id="SSF50891">
    <property type="entry name" value="Cyclophilin-like"/>
    <property type="match status" value="1"/>
</dbReference>
<feature type="compositionally biased region" description="Basic and acidic residues" evidence="6">
    <location>
        <begin position="393"/>
        <end position="411"/>
    </location>
</feature>
<feature type="compositionally biased region" description="Basic and acidic residues" evidence="6">
    <location>
        <begin position="371"/>
        <end position="383"/>
    </location>
</feature>
<reference evidence="9 10" key="1">
    <citation type="journal article" date="2011" name="Science">
        <title>The ecoresponsive genome of Daphnia pulex.</title>
        <authorList>
            <person name="Colbourne J.K."/>
            <person name="Pfrender M.E."/>
            <person name="Gilbert D."/>
            <person name="Thomas W.K."/>
            <person name="Tucker A."/>
            <person name="Oakley T.H."/>
            <person name="Tokishita S."/>
            <person name="Aerts A."/>
            <person name="Arnold G.J."/>
            <person name="Basu M.K."/>
            <person name="Bauer D.J."/>
            <person name="Caceres C.E."/>
            <person name="Carmel L."/>
            <person name="Casola C."/>
            <person name="Choi J.H."/>
            <person name="Detter J.C."/>
            <person name="Dong Q."/>
            <person name="Dusheyko S."/>
            <person name="Eads B.D."/>
            <person name="Frohlich T."/>
            <person name="Geiler-Samerotte K.A."/>
            <person name="Gerlach D."/>
            <person name="Hatcher P."/>
            <person name="Jogdeo S."/>
            <person name="Krijgsveld J."/>
            <person name="Kriventseva E.V."/>
            <person name="Kultz D."/>
            <person name="Laforsch C."/>
            <person name="Lindquist E."/>
            <person name="Lopez J."/>
            <person name="Manak J.R."/>
            <person name="Muller J."/>
            <person name="Pangilinan J."/>
            <person name="Patwardhan R.P."/>
            <person name="Pitluck S."/>
            <person name="Pritham E.J."/>
            <person name="Rechtsteiner A."/>
            <person name="Rho M."/>
            <person name="Rogozin I.B."/>
            <person name="Sakarya O."/>
            <person name="Salamov A."/>
            <person name="Schaack S."/>
            <person name="Shapiro H."/>
            <person name="Shiga Y."/>
            <person name="Skalitzky C."/>
            <person name="Smith Z."/>
            <person name="Souvorov A."/>
            <person name="Sung W."/>
            <person name="Tang Z."/>
            <person name="Tsuchiya D."/>
            <person name="Tu H."/>
            <person name="Vos H."/>
            <person name="Wang M."/>
            <person name="Wolf Y.I."/>
            <person name="Yamagata H."/>
            <person name="Yamada T."/>
            <person name="Ye Y."/>
            <person name="Shaw J.R."/>
            <person name="Andrews J."/>
            <person name="Crease T.J."/>
            <person name="Tang H."/>
            <person name="Lucas S.M."/>
            <person name="Robertson H.M."/>
            <person name="Bork P."/>
            <person name="Koonin E.V."/>
            <person name="Zdobnov E.M."/>
            <person name="Grigoriev I.V."/>
            <person name="Lynch M."/>
            <person name="Boore J.L."/>
        </authorList>
    </citation>
    <scope>NUCLEOTIDE SEQUENCE [LARGE SCALE GENOMIC DNA]</scope>
</reference>
<feature type="coiled-coil region" evidence="5">
    <location>
        <begin position="152"/>
        <end position="179"/>
    </location>
</feature>